<name>A0A831U0F2_GEOME</name>
<dbReference type="GO" id="GO:0012505">
    <property type="term" value="C:endomembrane system"/>
    <property type="evidence" value="ECO:0007669"/>
    <property type="project" value="UniProtKB-SubCell"/>
</dbReference>
<comment type="caution">
    <text evidence="6">The sequence shown here is derived from an EMBL/GenBank/DDBJ whole genome shotgun (WGS) entry which is preliminary data.</text>
</comment>
<dbReference type="Pfam" id="PF06803">
    <property type="entry name" value="DUF1232"/>
    <property type="match status" value="1"/>
</dbReference>
<comment type="subcellular location">
    <subcellularLocation>
        <location evidence="1">Endomembrane system</location>
        <topology evidence="1">Multi-pass membrane protein</topology>
    </subcellularLocation>
</comment>
<keyword evidence="4" id="KW-0472">Membrane</keyword>
<evidence type="ECO:0000256" key="4">
    <source>
        <dbReference type="ARBA" id="ARBA00023136"/>
    </source>
</evidence>
<organism evidence="6">
    <name type="scientific">Geobacter metallireducens</name>
    <dbReference type="NCBI Taxonomy" id="28232"/>
    <lineage>
        <taxon>Bacteria</taxon>
        <taxon>Pseudomonadati</taxon>
        <taxon>Thermodesulfobacteriota</taxon>
        <taxon>Desulfuromonadia</taxon>
        <taxon>Geobacterales</taxon>
        <taxon>Geobacteraceae</taxon>
        <taxon>Geobacter</taxon>
    </lineage>
</organism>
<keyword evidence="3" id="KW-1133">Transmembrane helix</keyword>
<evidence type="ECO:0000256" key="2">
    <source>
        <dbReference type="ARBA" id="ARBA00022692"/>
    </source>
</evidence>
<evidence type="ECO:0000259" key="5">
    <source>
        <dbReference type="Pfam" id="PF06803"/>
    </source>
</evidence>
<reference evidence="6" key="1">
    <citation type="journal article" date="2020" name="mSystems">
        <title>Genome- and Community-Level Interaction Insights into Carbon Utilization and Element Cycling Functions of Hydrothermarchaeota in Hydrothermal Sediment.</title>
        <authorList>
            <person name="Zhou Z."/>
            <person name="Liu Y."/>
            <person name="Xu W."/>
            <person name="Pan J."/>
            <person name="Luo Z.H."/>
            <person name="Li M."/>
        </authorList>
    </citation>
    <scope>NUCLEOTIDE SEQUENCE [LARGE SCALE GENOMIC DNA]</scope>
    <source>
        <strain evidence="6">SpSt-349</strain>
    </source>
</reference>
<protein>
    <submittedName>
        <fullName evidence="6">DUF1232 domain-containing protein</fullName>
    </submittedName>
</protein>
<dbReference type="EMBL" id="DSOV01000019">
    <property type="protein sequence ID" value="HEN41819.1"/>
    <property type="molecule type" value="Genomic_DNA"/>
</dbReference>
<feature type="domain" description="DUF1232" evidence="5">
    <location>
        <begin position="49"/>
        <end position="84"/>
    </location>
</feature>
<evidence type="ECO:0000313" key="6">
    <source>
        <dbReference type="EMBL" id="HEN41819.1"/>
    </source>
</evidence>
<dbReference type="InterPro" id="IPR010652">
    <property type="entry name" value="DUF1232"/>
</dbReference>
<accession>A0A831U0F2</accession>
<keyword evidence="2" id="KW-0812">Transmembrane</keyword>
<dbReference type="AlphaFoldDB" id="A0A831U0F2"/>
<sequence>MTRDYSPHYSEDSLKAKLAWFARAAGRELIEKVLILYHTLRAPSTPKWARAAILGALGYFISPIDTLPDLIPGVGYTDDLTVIVAALVTVASHITPEIKAKAREQTARLFGESAIEIVRETGEEEASS</sequence>
<evidence type="ECO:0000256" key="3">
    <source>
        <dbReference type="ARBA" id="ARBA00022989"/>
    </source>
</evidence>
<proteinExistence type="predicted"/>
<evidence type="ECO:0000256" key="1">
    <source>
        <dbReference type="ARBA" id="ARBA00004127"/>
    </source>
</evidence>
<gene>
    <name evidence="6" type="ORF">ENQ87_05490</name>
</gene>